<dbReference type="EMBL" id="MU150265">
    <property type="protein sequence ID" value="KAF9463126.1"/>
    <property type="molecule type" value="Genomic_DNA"/>
</dbReference>
<evidence type="ECO:0000313" key="2">
    <source>
        <dbReference type="Proteomes" id="UP000807353"/>
    </source>
</evidence>
<evidence type="ECO:0000313" key="1">
    <source>
        <dbReference type="EMBL" id="KAF9463126.1"/>
    </source>
</evidence>
<accession>A0A9P5Y8A3</accession>
<name>A0A9P5Y8A3_9AGAR</name>
<comment type="caution">
    <text evidence="1">The sequence shown here is derived from an EMBL/GenBank/DDBJ whole genome shotgun (WGS) entry which is preliminary data.</text>
</comment>
<proteinExistence type="predicted"/>
<organism evidence="1 2">
    <name type="scientific">Collybia nuda</name>
    <dbReference type="NCBI Taxonomy" id="64659"/>
    <lineage>
        <taxon>Eukaryota</taxon>
        <taxon>Fungi</taxon>
        <taxon>Dikarya</taxon>
        <taxon>Basidiomycota</taxon>
        <taxon>Agaricomycotina</taxon>
        <taxon>Agaricomycetes</taxon>
        <taxon>Agaricomycetidae</taxon>
        <taxon>Agaricales</taxon>
        <taxon>Tricholomatineae</taxon>
        <taxon>Clitocybaceae</taxon>
        <taxon>Collybia</taxon>
    </lineage>
</organism>
<keyword evidence="2" id="KW-1185">Reference proteome</keyword>
<sequence>MKSFISFYGGTSQFRHRLLQCVAEYVPTTFNPDVQSVIDRVEHNSGLLEGTLLHARFIKAAHKRKDGQQSVHTIFGFTNREVANHAMRHGTFVEGKCVLLRKLLPEPTRCMKCQKMADSHIAAKCRHAHDVCAKCAGHHRTLACAVEDQDNFRCSNCTGTDSKGHGAGNRRCPHFLATLTKLHSHIPDTRYKYFPTASKPWTW</sequence>
<dbReference type="Proteomes" id="UP000807353">
    <property type="component" value="Unassembled WGS sequence"/>
</dbReference>
<dbReference type="AlphaFoldDB" id="A0A9P5Y8A3"/>
<feature type="non-terminal residue" evidence="1">
    <location>
        <position position="203"/>
    </location>
</feature>
<dbReference type="OrthoDB" id="2800503at2759"/>
<reference evidence="1" key="1">
    <citation type="submission" date="2020-11" db="EMBL/GenBank/DDBJ databases">
        <authorList>
            <consortium name="DOE Joint Genome Institute"/>
            <person name="Ahrendt S."/>
            <person name="Riley R."/>
            <person name="Andreopoulos W."/>
            <person name="Labutti K."/>
            <person name="Pangilinan J."/>
            <person name="Ruiz-Duenas F.J."/>
            <person name="Barrasa J.M."/>
            <person name="Sanchez-Garcia M."/>
            <person name="Camarero S."/>
            <person name="Miyauchi S."/>
            <person name="Serrano A."/>
            <person name="Linde D."/>
            <person name="Babiker R."/>
            <person name="Drula E."/>
            <person name="Ayuso-Fernandez I."/>
            <person name="Pacheco R."/>
            <person name="Padilla G."/>
            <person name="Ferreira P."/>
            <person name="Barriuso J."/>
            <person name="Kellner H."/>
            <person name="Castanera R."/>
            <person name="Alfaro M."/>
            <person name="Ramirez L."/>
            <person name="Pisabarro A.G."/>
            <person name="Kuo A."/>
            <person name="Tritt A."/>
            <person name="Lipzen A."/>
            <person name="He G."/>
            <person name="Yan M."/>
            <person name="Ng V."/>
            <person name="Cullen D."/>
            <person name="Martin F."/>
            <person name="Rosso M.-N."/>
            <person name="Henrissat B."/>
            <person name="Hibbett D."/>
            <person name="Martinez A.T."/>
            <person name="Grigoriev I.V."/>
        </authorList>
    </citation>
    <scope>NUCLEOTIDE SEQUENCE</scope>
    <source>
        <strain evidence="1">CBS 247.69</strain>
    </source>
</reference>
<gene>
    <name evidence="1" type="ORF">BDZ94DRAFT_1164537</name>
</gene>
<protein>
    <submittedName>
        <fullName evidence="1">Uncharacterized protein</fullName>
    </submittedName>
</protein>